<feature type="non-terminal residue" evidence="3">
    <location>
        <position position="1"/>
    </location>
</feature>
<dbReference type="NCBIfam" id="NF012211">
    <property type="entry name" value="tand_rpt_95"/>
    <property type="match status" value="46"/>
</dbReference>
<dbReference type="Gene3D" id="2.60.40.3440">
    <property type="match status" value="42"/>
</dbReference>
<evidence type="ECO:0000313" key="4">
    <source>
        <dbReference type="Proteomes" id="UP000004510"/>
    </source>
</evidence>
<feature type="domain" description="Cadherin-like" evidence="2">
    <location>
        <begin position="4571"/>
        <end position="4659"/>
    </location>
</feature>
<comment type="caution">
    <text evidence="3">The sequence shown here is derived from an EMBL/GenBank/DDBJ whole genome shotgun (WGS) entry which is preliminary data.</text>
</comment>
<evidence type="ECO:0000313" key="3">
    <source>
        <dbReference type="EMBL" id="EFF77642.1"/>
    </source>
</evidence>
<dbReference type="eggNOG" id="COG5295">
    <property type="taxonomic scope" value="Bacteria"/>
</dbReference>
<dbReference type="Gene3D" id="2.60.40.2810">
    <property type="match status" value="3"/>
</dbReference>
<feature type="region of interest" description="Disordered" evidence="1">
    <location>
        <begin position="4887"/>
        <end position="4918"/>
    </location>
</feature>
<evidence type="ECO:0000259" key="2">
    <source>
        <dbReference type="Pfam" id="PF17892"/>
    </source>
</evidence>
<accession>D4X696</accession>
<dbReference type="GO" id="GO:0005509">
    <property type="term" value="F:calcium ion binding"/>
    <property type="evidence" value="ECO:0007669"/>
    <property type="project" value="InterPro"/>
</dbReference>
<name>D4X696_9BURK</name>
<dbReference type="SUPFAM" id="SSF49313">
    <property type="entry name" value="Cadherin-like"/>
    <property type="match status" value="1"/>
</dbReference>
<dbReference type="eggNOG" id="COG3209">
    <property type="taxonomic scope" value="Bacteria"/>
</dbReference>
<dbReference type="Pfam" id="PF17892">
    <property type="entry name" value="Cadherin_5"/>
    <property type="match status" value="2"/>
</dbReference>
<dbReference type="EMBL" id="ADMS01000021">
    <property type="protein sequence ID" value="EFF77642.1"/>
    <property type="molecule type" value="Genomic_DNA"/>
</dbReference>
<evidence type="ECO:0000256" key="1">
    <source>
        <dbReference type="SAM" id="MobiDB-lite"/>
    </source>
</evidence>
<organism evidence="3 4">
    <name type="scientific">Achromobacter piechaudii ATCC 43553</name>
    <dbReference type="NCBI Taxonomy" id="742159"/>
    <lineage>
        <taxon>Bacteria</taxon>
        <taxon>Pseudomonadati</taxon>
        <taxon>Pseudomonadota</taxon>
        <taxon>Betaproteobacteria</taxon>
        <taxon>Burkholderiales</taxon>
        <taxon>Alcaligenaceae</taxon>
        <taxon>Achromobacter</taxon>
    </lineage>
</organism>
<reference evidence="4" key="1">
    <citation type="submission" date="2010-03" db="EMBL/GenBank/DDBJ databases">
        <title>Complete sequence of Mobiluncus curtisii ATCC 43063.</title>
        <authorList>
            <person name="Muzny D."/>
            <person name="Qin X."/>
            <person name="Deng J."/>
            <person name="Jiang H."/>
            <person name="Liu Y."/>
            <person name="Qu J."/>
            <person name="Song X.-Z."/>
            <person name="Zhang L."/>
            <person name="Thornton R."/>
            <person name="Coyle M."/>
            <person name="Francisco L."/>
            <person name="Jackson L."/>
            <person name="Javaid M."/>
            <person name="Korchina V."/>
            <person name="Kovar C."/>
            <person name="Mata R."/>
            <person name="Mathew T."/>
            <person name="Ngo R."/>
            <person name="Nguyen L."/>
            <person name="Nguyen N."/>
            <person name="Okwuonu G."/>
            <person name="Ongeri F."/>
            <person name="Pham C."/>
            <person name="Simmons D."/>
            <person name="Wilczek-Boney K."/>
            <person name="Hale W."/>
            <person name="Jakkamsetti A."/>
            <person name="Pham P."/>
            <person name="Ruth R."/>
            <person name="San Lucas F."/>
            <person name="Warren J."/>
            <person name="Zhang J."/>
            <person name="Zhao Z."/>
            <person name="Zhou C."/>
            <person name="Zhu D."/>
            <person name="Lee S."/>
            <person name="Bess C."/>
            <person name="Blankenburg K."/>
            <person name="Forbes L."/>
            <person name="Fu Q."/>
            <person name="Gubbala S."/>
            <person name="Hirani K."/>
            <person name="Jayaseelan J.C."/>
            <person name="Lara F."/>
            <person name="Munidasa M."/>
            <person name="Palculict T."/>
            <person name="Patil S."/>
            <person name="Pu L.-L."/>
            <person name="Saada N."/>
            <person name="Tang L."/>
            <person name="Weissenberger G."/>
            <person name="Zhu Y."/>
            <person name="Hemphill L."/>
            <person name="Shang Y."/>
            <person name="Youmans B."/>
            <person name="Ayvaz T."/>
            <person name="Ross M."/>
            <person name="Santibanez J."/>
            <person name="Aqrawi P."/>
            <person name="Gross S."/>
            <person name="Joshi V."/>
            <person name="Fowler G."/>
            <person name="Nazareth L."/>
            <person name="Reid J."/>
            <person name="Worley K."/>
            <person name="Petrosino J."/>
            <person name="Highlander S."/>
            <person name="Gibbs R."/>
            <person name="Gibbs R."/>
        </authorList>
    </citation>
    <scope>NUCLEOTIDE SEQUENCE [LARGE SCALE GENOMIC DNA]</scope>
    <source>
        <strain evidence="4">ATCC 43553</strain>
    </source>
</reference>
<dbReference type="InterPro" id="IPR015919">
    <property type="entry name" value="Cadherin-like_sf"/>
</dbReference>
<feature type="domain" description="Cadherin-like" evidence="2">
    <location>
        <begin position="5"/>
        <end position="59"/>
    </location>
</feature>
<protein>
    <submittedName>
        <fullName evidence="3">VCBS repeat (3 repeats)</fullName>
    </submittedName>
</protein>
<dbReference type="Pfam" id="PF17963">
    <property type="entry name" value="Big_9"/>
    <property type="match status" value="44"/>
</dbReference>
<dbReference type="InterPro" id="IPR041690">
    <property type="entry name" value="Cadherin_5"/>
</dbReference>
<dbReference type="HOGENOM" id="CLU_223368_0_0_4"/>
<proteinExistence type="predicted"/>
<dbReference type="GO" id="GO:0016020">
    <property type="term" value="C:membrane"/>
    <property type="evidence" value="ECO:0007669"/>
    <property type="project" value="InterPro"/>
</dbReference>
<feature type="compositionally biased region" description="Basic and acidic residues" evidence="1">
    <location>
        <begin position="4895"/>
        <end position="4918"/>
    </location>
</feature>
<dbReference type="Proteomes" id="UP000004510">
    <property type="component" value="Unassembled WGS sequence"/>
</dbReference>
<sequence>DGNAVVVGTPVAVANGMVTLKADGTLDFAPAANYNGSTSFTYTVTSGGVDETATVSVSITPVPDAPMTVDPAVPGQTFDSATGNYATTTTEDTAVTGQVSAVDGDGDPLAYSVGTPPAHGSVTVDATTGAYTYTPTADYYGSDSFVVAINDGTGNITLSTVSVTVSAVVDIANDTVTTNEDTLVNINVNANDTFENAGHAITAIDGNAVVVGTPFAVANGMVTLKADGTIDFAPAANYNGSTSFTYTVTSGGVDETATVTVSITAVPDAPMTVDPAVPGQTFDSATGNYATTTTEDTAVTGQISAVDGDGDPLAYSVGTAPAHGTVTVNASTGAYTYTPTADYYGSDSFVVAIDDGTGNITFSTVSVTVSAVVDIANDTVTTNEDTPVNINVNANDTFENSGHTITAIDGNAVVVGTPVAVANGMVTLKADGTLDFAPAANYNGSTSFTYTVTSGGVDETATVTISITAVPDAPMTVDPAIPGQTFDSATGNYATTTNEDTAVTGQVSAVDGDGDPLAYSVGTAPAHGTVTVNASTGAYTYTPTADYYGSDSFVVAIDDGTGNITLSTVNVTVSAVVDIANDSVTTNEDTTVNINVNANDTFENAGHMVTAIDGNAAVVGTPVAVANGMVTLKADGTLDFAPAANYNGSTSFTYTVTSGGVDETATVSITVTAVPDAPMTVDPAVPGQTFDSVTGNYATTTTEDTAVTGQVSAVDGDGDPLAYSVGTVPTHGTVTVNATTGAYTYTPTADYYGSDSFVVAIDDGTGNITLSTVSVTVSAVVDIANDSVTTNEDTTVNINVNANDTFENVGHAITAIDGNLVVVGTPVAVANGMVTLNADGTLDFAPAANYNGSTSFTYTVTSGGVDETATVSITVTAVPDAPMTVDPAVPGQTFDSATGNYATTTNEDTAVTGQVSAVDGDGDPLAYSVGTAPAHGTVTVNASTGAYTYTPTADYYGSDSFVVAINDGTGNITFSTVSVTVSAVVDIANDSVTTNEDTSVNINVNANDSFENAGHTITAIDGNAIVVGTPVAVANGMVTLKADGTLDFAPAANYNGSTSFTYTVTSGGAVETATVSITVTAVPDAPMTVDPAVPGQTFDSATGNYATTTNEDTAVTGQVSAVDGDGDPLAYSVGTAPTHGTVTVNATTGAYTYTPTADYYGSDSFVVAIDDGTGNITLSTVSVTVSAVVDIANDTVTTNEDTPVNINVNANDTFENAGHTVTAIDGNAIVVGTPVAVANGMVTLKADGTIDFAPTANYNGSTSFTYTVTSGGVDETATVTVSITAVPDAPMTVDPAVPGQTFDSATGNYATTTTEDTAVTGQVSAVDGDGDPLAYSVGTAPAHGTVTVNATTGAYTYTPTADYYGSDSFVVAIDDGTGNITFSTVSVTVSAVVDIANDTVTTNEDTPVNINVNANDTFENSGHTITAIDGNAVVVGTPVAVANGMVTLKADGTLDFAPAANYNGSTSFTYTVTSGGAVETATVSITVTAVPDAPMTVDPAVPGQTFDSATGNYATTTNEDTAVTGQVAAVDGDGDPLAYSVGTAPAHGTVTVNATTGAYTYTPTADYYGSDSFIVAIDDGTGNITLSTVSVTVSAVVDIANDTVTTNEDTPLNINVNANDTFENAGHTITAIDGNAIIVGAPLAVANGTVLLRADGTLDFTPTANYNGSTSFTYTVTSGGAVETATVTVMVASVPDAPMTVDPAVPGQTFDSATGNYATTTTEDTAVTGQVSATDGDGDPLAYSVGTAPTHGTVTVNATTGAYTYTPTADYYGSDSFVVSIDDGTGHVTSSTVSVTVSAVVDIANDTITTNEDTPVNINVNANDSFENAGHTITAIDGNAVVVGTPVAVANGMVTLKADGTLDFAPAANYNGSTSFTYTVSSGGVDETATVTVSITAVPDAPMTVDPAVPGQTFDSATGNYATTTTEDTAVTGQVLATDGDGDPLAYSVGTAPAHGTVTVNATTGAYTYTPTADYYGSDSFVVAINDGTGNITLSTVSVTVSAVVDIANDSVTTNEDTSVNINVNANDTFENAGHTITAIDGNAIVVGTPVAVANGMVTLKADGTLDFAPAANYNGSTSFTYTVTSGGAVETATVSITVTAVPDAPMTVDPAVPGQTFDSATGNYATTTTEDTAVTGQVSAVDGDGDPLAYSVGTAPAHGTVTVNATTGAYIYTPTADYYGSDSFVVAINDGTGNITLSTVSVTVSAVVDIANDTVTTNEDTPVNINVNANDSFENAGHAITAIDGNAVVVGTPVAVANGMVTLKADGTLDFAPTANYNGSTSFTYTVTSGGVDETATVSITVTAVPDAPMTVDPAVPGQTFDSATGNYATTTTEDTAVTGQVAAVDGDGDPLAYSVGTAPAHGTVTVNAATGAYTYTPTADYYGSDSFVVAINDGTGNITLSTVSVTVSAVVDIANDSVTTNEDTTVNINVNANDSFENAGHTITAIDGNAIVVGTPVAVANGMVTLKADGTLDFAPAANYNGSTSFTYTVTSGGAVETATVGITVMAVPDAPMTVDPAVPGQTFDSATGNYATTTNEDTAVTGQVSAVDGDGDPLAYSVGTAPAHGTVTVNATTGAYTYTPTADYYGSDSFVVAINDGTGNITLSTVSVTVSAVVDIANDSVTTNEDTLLNININVNANDTFENAGHTITAIDGNAIVAGAQVAVANGTVLLRADGTLDFTPSANYNGSTSFTYTVTSGGAVETATVTVVVASVPDSPMTVDPAVPGQTFDPATGNYATSTTEDTAVTGQVLATDGDGDPLTYGVGTAPAHGTVTVNATTGAYTYTPTADYYGPDSFVISIDDGTGHVTSSTVSVTVSAVVDIANDTVTTNEDTPININVNANDSFENAGHTITAIDGNAIVVGTPVAVANGMVTLKADGTLDFAPAANYNGSTSFTYTVTSGGVDETATVSITVTAVADAPMTVDPAVPGQTFDSATGNYATTTNEDTAVTGQVSAVDGDGDPLAYSVGTAPAHGTVTVNATTGAYTYTPTADYYGSDSFVVAISDGTGQVTLSTVSVTVSAVVDIANDSVTTNEDTTVNINVNANDSFENAGHAITAIDGNAVVVGTPVAVANGMVTLKADGTLDFAPAANYNGSTSFTYTVTSGGAVETATVSITVTAVPDAPMTVDPAVPGQTFDSATGNYAVSTTEDAAVSGQVSAVDGDGDPLAYSVGTPPAHGSVTIDPTTGAYTYTPTADYYGSDSFVVAINDGTGNISLSTVSVTVSAVVDIANDTVTTNEDTTVNINVNANDSFENAGHTITAIDGNAIVVGTPVAVANGMVTLKADGTLDFAPAANFNGSTSFTYTVTSGGVDETATVSVTVTAVADAPMTVDPAVPGQTFDSATGNYAVSTTEDAAVSGQVSAVDGDGDPLAYSVGTAPAHGTVTVNAATGAYTYTPTADYYGSDSFVVAISDGTGQVTLSTVSVTVSAVVDIANDTVTTNEDTTVNIDVNANDSFENAGHTITAIDGNAIVVGTPVAVANGMVTLKADGTLDFAPAANYNGSTSFTYTVTSGGAVETATVSITVTAVPDAPMTVDPAVPGQTFDSATGNYATTTTEDTAVNGQVSAVDGDGDPLAYSVGTAPTHGTVTVNATTGAYTYTPTADYYGSDSFVVAINDGTGNITLSTVSVTVSAVVDIANDSVTTNEDTTVNINVNANDTFENAGHTITAIDGNAIVVGTPVAVAKGMVTLKADGTLDFAPTANYNGSTSFTYTVTSGGVDETATVSITVTAVPDAPMVVDPAVPGQTFDSATGNYAVSTTEDVAVSGQVSAVDGDGDPLAYSVGTAPAHGTATVNAATGAYIYTPTADYYGSDSFVVAINDGTGNITLSTVSVTVSAVVDIANDAVTTNEDTLVNINVNANDNFENVGHAITAVDGNAVVVGTPVAVANGMVTLKADGTLDFAPTANYNGSTSFTYTVTSGGAVETATVSITVTAVPDAPMTVDPAVPGQTFDSATGNYATTTAEDTAVTGQVSAVDGDGDPLAYSVGTAPAHGTVTVNATTGVYTYTPTADYYGSDSFVVAINDGTGNITLSTVNVTVSAVVDIANDSITTNEDTSVNIAVNGNDTFENAGHTITAIDGNAVVVGTPVAVANGMVTLKADGTLDFAPTANYNGTTSFTYTVSSGGAVETATVSVTVTAVPDVPMTVDPAIPGQAFNPATGNYATSTTEDTAVNGQVSAVDGDGDPLAYSVSTGPAHGTVTVNAATGAYTYTPTADYNGADSFVISINDGTGNVVQSTVSVTVAAVADIANDAVTTNEDTTVIIAVNANDTFENAGHVVTAIDGQGITVGSSVAVANGSVVLRADGTLAFTPGANFNGATSFTYTVTSGGVTETATASINVTSVNDVPVLGTTRVGGQVFDPATGEYTIQTTEDTPAVAVVGAVDADGDPLHYTVSTLPAHGVVTINATTGAYVYTPTGDYNGNDRFVVSIADGSGGSVQAVVNVVVSAVADITNDTVSTNEDTTVNIAVNGNDTFENAGHVVTAIDGHAAAVGVPVLVGNGSVTLRADGSLDFSPAANYNGTTSFTYTVSSGGVNETATVTVNVAAVNDSPVVPGGSVDLPLANGVDVPASQGLLVGATDADGDPLRVTQISVDGVAGSTPAGTPIVVPGRGTLLVRADGSYVFTPSSGFAGDLVVHYTVSDGNGGLTEATIRLHNTYIPRFMEPDDPFLFFSLPGAGEAGAGGYGGPLASQAESLLIQAVNGLDSLNGTPDLTEAGTGAVLAAVDGVNSLDSLGSFKTQGAVLQAVNDIAPLRGSDGLGARGGLHHLLGSALGGGLTDGQSVLSTLPLGGGLQLDLLGRGDQLFFIINGGVGAAGMRITLANGAALPDWVQTDGRGVLVINRPAGMESLSLRLTPQSGPGAGVGRVISLDFLSGTMRELRATEQPAQRPETRTEVRPETGPETRPETGPETRAEIRPGAGAAMPVLLAGAPFSTQLAEAASQHDVEDAALMDLLN</sequence>
<dbReference type="PATRIC" id="fig|742159.3.peg.1833"/>
<gene>
    <name evidence="3" type="ORF">HMPREF0004_0993</name>
</gene>